<protein>
    <recommendedName>
        <fullName evidence="3">Transposase</fullName>
    </recommendedName>
</protein>
<dbReference type="Proteomes" id="UP001629223">
    <property type="component" value="Unassembled WGS sequence"/>
</dbReference>
<keyword evidence="2" id="KW-1185">Reference proteome</keyword>
<evidence type="ECO:0000313" key="2">
    <source>
        <dbReference type="Proteomes" id="UP001629223"/>
    </source>
</evidence>
<name>A0ABW8X7D1_9CYAN</name>
<reference evidence="1 2" key="1">
    <citation type="submission" date="2024-07" db="EMBL/GenBank/DDBJ databases">
        <authorList>
            <person name="Tripathy S."/>
        </authorList>
    </citation>
    <scope>NUCLEOTIDE SEQUENCE [LARGE SCALE GENOMIC DNA]</scope>
    <source>
        <strain evidence="1 2">VB511288_2</strain>
    </source>
</reference>
<evidence type="ECO:0008006" key="3">
    <source>
        <dbReference type="Google" id="ProtNLM"/>
    </source>
</evidence>
<evidence type="ECO:0000313" key="1">
    <source>
        <dbReference type="EMBL" id="MFL9817664.1"/>
    </source>
</evidence>
<comment type="caution">
    <text evidence="1">The sequence shown here is derived from an EMBL/GenBank/DDBJ whole genome shotgun (WGS) entry which is preliminary data.</text>
</comment>
<gene>
    <name evidence="1" type="ORF">AB0756_11400</name>
</gene>
<proteinExistence type="predicted"/>
<dbReference type="EMBL" id="JBFPMW010000003">
    <property type="protein sequence ID" value="MFL9817664.1"/>
    <property type="molecule type" value="Genomic_DNA"/>
</dbReference>
<sequence length="43" mass="5167">MGIEPNGKLANAIMFAIYKQNFMAYLPKYKRSHPNYTIFKYHR</sequence>
<organism evidence="1 2">
    <name type="scientific">Tolypothrix campylonemoides VB511288_2</name>
    <dbReference type="NCBI Taxonomy" id="3232311"/>
    <lineage>
        <taxon>Bacteria</taxon>
        <taxon>Bacillati</taxon>
        <taxon>Cyanobacteriota</taxon>
        <taxon>Cyanophyceae</taxon>
        <taxon>Nostocales</taxon>
        <taxon>Tolypothrichaceae</taxon>
        <taxon>Tolypothrix</taxon>
    </lineage>
</organism>
<accession>A0ABW8X7D1</accession>